<dbReference type="KEGG" id="pms:KNP414_00866"/>
<comment type="subcellular location">
    <subcellularLocation>
        <location evidence="2">Secreted</location>
    </subcellularLocation>
</comment>
<dbReference type="InterPro" id="IPR002022">
    <property type="entry name" value="Pec_lyase"/>
</dbReference>
<feature type="chain" id="PRO_5038455336" evidence="3">
    <location>
        <begin position="26"/>
        <end position="468"/>
    </location>
</feature>
<evidence type="ECO:0000313" key="5">
    <source>
        <dbReference type="EMBL" id="AEI39456.1"/>
    </source>
</evidence>
<sequence>MFIMFKEWKVLLSCMLIGSLLSGGAAVAGSASSSIEVGAYPKISSPFVQTLPDGVTWAAYDTGGLGVTGGNTAAQENVYVVHNRSELVQALGGDNAANGANGVPKLIFVQGTIDMNVDADNRPLGLEAYAQLAYEEALLAEAAAPTGRTIVKYDEAAYVAAYDPAVYGRKAPAGPLEEARAAAQKKQSANIKINVGSNTTIIGLGKDAKILGGNLVIKSDNVIVRNIEFQDAYDFFPQWDPTDGSSGNWNSQYDSISIIGGTHVWIDHNTFNDGDRPDHTFPLYYGRKFQHHDGAVDITTDSKVKKSSNYITISYNHFAEHDKTSLIGSSDSTTYDANNLRVTMHHNHFEGTGQRVPRVRFGQVHVYNNYYSESTLYAIGVGVSAQVVSEANVFESVSSPVAYYDKAALPGSVSDAGSLYLNSGTPVLKGVPNWVLRETYAYKLDPAQAVKAKVLAQAGAGRMAPAGH</sequence>
<feature type="domain" description="Pectate lyase" evidence="4">
    <location>
        <begin position="149"/>
        <end position="400"/>
    </location>
</feature>
<dbReference type="SMART" id="SM00656">
    <property type="entry name" value="Amb_all"/>
    <property type="match status" value="1"/>
</dbReference>
<evidence type="ECO:0000259" key="4">
    <source>
        <dbReference type="SMART" id="SM00656"/>
    </source>
</evidence>
<dbReference type="InterPro" id="IPR012334">
    <property type="entry name" value="Pectin_lyas_fold"/>
</dbReference>
<dbReference type="HOGENOM" id="CLU_021894_3_0_9"/>
<keyword evidence="2" id="KW-0119">Carbohydrate metabolism</keyword>
<dbReference type="GO" id="GO:0030570">
    <property type="term" value="F:pectate lyase activity"/>
    <property type="evidence" value="ECO:0007669"/>
    <property type="project" value="InterPro"/>
</dbReference>
<dbReference type="GO" id="GO:0005576">
    <property type="term" value="C:extracellular region"/>
    <property type="evidence" value="ECO:0007669"/>
    <property type="project" value="UniProtKB-SubCell"/>
</dbReference>
<keyword evidence="2" id="KW-0624">Polysaccharide degradation</keyword>
<evidence type="ECO:0000256" key="1">
    <source>
        <dbReference type="ARBA" id="ARBA00023239"/>
    </source>
</evidence>
<dbReference type="PANTHER" id="PTHR31683">
    <property type="entry name" value="PECTATE LYASE 18-RELATED"/>
    <property type="match status" value="1"/>
</dbReference>
<dbReference type="InterPro" id="IPR045032">
    <property type="entry name" value="PEL"/>
</dbReference>
<keyword evidence="1 2" id="KW-0456">Lyase</keyword>
<dbReference type="Proteomes" id="UP000006620">
    <property type="component" value="Chromosome"/>
</dbReference>
<dbReference type="Gene3D" id="2.160.20.10">
    <property type="entry name" value="Single-stranded right-handed beta-helix, Pectin lyase-like"/>
    <property type="match status" value="1"/>
</dbReference>
<dbReference type="Pfam" id="PF00544">
    <property type="entry name" value="Pectate_lyase_4"/>
    <property type="match status" value="1"/>
</dbReference>
<proteinExistence type="inferred from homology"/>
<evidence type="ECO:0000313" key="6">
    <source>
        <dbReference type="Proteomes" id="UP000006620"/>
    </source>
</evidence>
<organism evidence="5 6">
    <name type="scientific">Paenibacillus mucilaginosus (strain KNP414)</name>
    <dbReference type="NCBI Taxonomy" id="1036673"/>
    <lineage>
        <taxon>Bacteria</taxon>
        <taxon>Bacillati</taxon>
        <taxon>Bacillota</taxon>
        <taxon>Bacilli</taxon>
        <taxon>Bacillales</taxon>
        <taxon>Paenibacillaceae</taxon>
        <taxon>Paenibacillus</taxon>
    </lineage>
</organism>
<dbReference type="SUPFAM" id="SSF51126">
    <property type="entry name" value="Pectin lyase-like"/>
    <property type="match status" value="1"/>
</dbReference>
<keyword evidence="2" id="KW-0964">Secreted</keyword>
<dbReference type="AlphaFoldDB" id="F8F4R4"/>
<accession>F8F4R4</accession>
<name>F8F4R4_PAEMK</name>
<dbReference type="GO" id="GO:0000272">
    <property type="term" value="P:polysaccharide catabolic process"/>
    <property type="evidence" value="ECO:0007669"/>
    <property type="project" value="UniProtKB-KW"/>
</dbReference>
<evidence type="ECO:0000256" key="3">
    <source>
        <dbReference type="SAM" id="SignalP"/>
    </source>
</evidence>
<dbReference type="PANTHER" id="PTHR31683:SF18">
    <property type="entry name" value="PECTATE LYASE 21-RELATED"/>
    <property type="match status" value="1"/>
</dbReference>
<evidence type="ECO:0000256" key="2">
    <source>
        <dbReference type="RuleBase" id="RU361173"/>
    </source>
</evidence>
<comment type="similarity">
    <text evidence="2">Belongs to the polysaccharide lyase 1 family.</text>
</comment>
<protein>
    <submittedName>
        <fullName evidence="5">Pectate lyase</fullName>
    </submittedName>
</protein>
<reference evidence="5 6" key="2">
    <citation type="journal article" date="2013" name="Genome Announc.">
        <title>Genome Sequence of Growth-Improving Paenibacillus mucilaginosus Strain KNP414.</title>
        <authorList>
            <person name="Lu J.J."/>
            <person name="Wang J.F."/>
            <person name="Hu X.F."/>
        </authorList>
    </citation>
    <scope>NUCLEOTIDE SEQUENCE [LARGE SCALE GENOMIC DNA]</scope>
    <source>
        <strain evidence="5 6">KNP414</strain>
    </source>
</reference>
<dbReference type="InterPro" id="IPR011050">
    <property type="entry name" value="Pectin_lyase_fold/virulence"/>
</dbReference>
<gene>
    <name evidence="5" type="ordered locus">KNP414_00866</name>
</gene>
<keyword evidence="3" id="KW-0732">Signal</keyword>
<dbReference type="EMBL" id="CP002869">
    <property type="protein sequence ID" value="AEI39456.1"/>
    <property type="molecule type" value="Genomic_DNA"/>
</dbReference>
<dbReference type="PATRIC" id="fig|1036673.3.peg.771"/>
<feature type="signal peptide" evidence="3">
    <location>
        <begin position="1"/>
        <end position="25"/>
    </location>
</feature>
<reference evidence="6" key="1">
    <citation type="submission" date="2011-06" db="EMBL/GenBank/DDBJ databases">
        <title>Complete genome sequence of Paenibacillus mucilaginosus KNP414.</title>
        <authorList>
            <person name="Wang J."/>
            <person name="Hu S."/>
            <person name="Hu X."/>
            <person name="Zhang B."/>
            <person name="Dong D."/>
            <person name="Zhang S."/>
            <person name="Zhao K."/>
            <person name="Wu D."/>
        </authorList>
    </citation>
    <scope>NUCLEOTIDE SEQUENCE [LARGE SCALE GENOMIC DNA]</scope>
    <source>
        <strain evidence="6">KNP414</strain>
    </source>
</reference>